<evidence type="ECO:0000313" key="1">
    <source>
        <dbReference type="EMBL" id="KAB7501561.1"/>
    </source>
</evidence>
<organism evidence="1 2">
    <name type="scientific">Armadillidium nasatum</name>
    <dbReference type="NCBI Taxonomy" id="96803"/>
    <lineage>
        <taxon>Eukaryota</taxon>
        <taxon>Metazoa</taxon>
        <taxon>Ecdysozoa</taxon>
        <taxon>Arthropoda</taxon>
        <taxon>Crustacea</taxon>
        <taxon>Multicrustacea</taxon>
        <taxon>Malacostraca</taxon>
        <taxon>Eumalacostraca</taxon>
        <taxon>Peracarida</taxon>
        <taxon>Isopoda</taxon>
        <taxon>Oniscidea</taxon>
        <taxon>Crinocheta</taxon>
        <taxon>Armadillidiidae</taxon>
        <taxon>Armadillidium</taxon>
    </lineage>
</organism>
<accession>A0A5N5T4R8</accession>
<reference evidence="1 2" key="1">
    <citation type="journal article" date="2019" name="PLoS Biol.">
        <title>Sex chromosomes control vertical transmission of feminizing Wolbachia symbionts in an isopod.</title>
        <authorList>
            <person name="Becking T."/>
            <person name="Chebbi M.A."/>
            <person name="Giraud I."/>
            <person name="Moumen B."/>
            <person name="Laverre T."/>
            <person name="Caubet Y."/>
            <person name="Peccoud J."/>
            <person name="Gilbert C."/>
            <person name="Cordaux R."/>
        </authorList>
    </citation>
    <scope>NUCLEOTIDE SEQUENCE [LARGE SCALE GENOMIC DNA]</scope>
    <source>
        <strain evidence="1">ANa2</strain>
        <tissue evidence="1">Whole body excluding digestive tract and cuticle</tissue>
    </source>
</reference>
<dbReference type="EMBL" id="SEYY01010224">
    <property type="protein sequence ID" value="KAB7501561.1"/>
    <property type="molecule type" value="Genomic_DNA"/>
</dbReference>
<protein>
    <recommendedName>
        <fullName evidence="3">Heparan sulfate 2-O-sulfotransferase pipe</fullName>
    </recommendedName>
</protein>
<dbReference type="AlphaFoldDB" id="A0A5N5T4R8"/>
<dbReference type="Gene3D" id="3.40.50.300">
    <property type="entry name" value="P-loop containing nucleotide triphosphate hydrolases"/>
    <property type="match status" value="1"/>
</dbReference>
<comment type="caution">
    <text evidence="1">The sequence shown here is derived from an EMBL/GenBank/DDBJ whole genome shotgun (WGS) entry which is preliminary data.</text>
</comment>
<evidence type="ECO:0008006" key="3">
    <source>
        <dbReference type="Google" id="ProtNLM"/>
    </source>
</evidence>
<sequence>MLEVVGDHTDLGTSPRFGIEQPIQVSMVRDPVERAISMYYYVRAPFAVVEENNRFPAKSLPDRKFLRKNTKEN</sequence>
<gene>
    <name evidence="1" type="ORF">Anas_00515</name>
</gene>
<dbReference type="InterPro" id="IPR027417">
    <property type="entry name" value="P-loop_NTPase"/>
</dbReference>
<proteinExistence type="predicted"/>
<keyword evidence="2" id="KW-1185">Reference proteome</keyword>
<evidence type="ECO:0000313" key="2">
    <source>
        <dbReference type="Proteomes" id="UP000326759"/>
    </source>
</evidence>
<name>A0A5N5T4R8_9CRUS</name>
<dbReference type="Proteomes" id="UP000326759">
    <property type="component" value="Unassembled WGS sequence"/>
</dbReference>
<dbReference type="OrthoDB" id="10019582at2759"/>